<dbReference type="InterPro" id="IPR056209">
    <property type="entry name" value="SU10_adaptor"/>
</dbReference>
<name>A0A0U3N3C6_9BURK</name>
<keyword evidence="2" id="KW-1185">Reference proteome</keyword>
<organism evidence="1 2">
    <name type="scientific">Roseateles depolymerans</name>
    <dbReference type="NCBI Taxonomy" id="76731"/>
    <lineage>
        <taxon>Bacteria</taxon>
        <taxon>Pseudomonadati</taxon>
        <taxon>Pseudomonadota</taxon>
        <taxon>Betaproteobacteria</taxon>
        <taxon>Burkholderiales</taxon>
        <taxon>Sphaerotilaceae</taxon>
        <taxon>Roseateles</taxon>
    </lineage>
</organism>
<dbReference type="STRING" id="76731.RD2015_2227"/>
<dbReference type="EMBL" id="CP013729">
    <property type="protein sequence ID" value="ALV06699.1"/>
    <property type="molecule type" value="Genomic_DNA"/>
</dbReference>
<dbReference type="AlphaFoldDB" id="A0A0U3N3C6"/>
<dbReference type="KEGG" id="rdp:RD2015_2227"/>
<reference evidence="1 2" key="1">
    <citation type="submission" date="2015-12" db="EMBL/GenBank/DDBJ databases">
        <title>Complete genome of Roseateles depolymerans KCTC 42856.</title>
        <authorList>
            <person name="Kim K.M."/>
        </authorList>
    </citation>
    <scope>NUCLEOTIDE SEQUENCE [LARGE SCALE GENOMIC DNA]</scope>
    <source>
        <strain evidence="1 2">KCTC 42856</strain>
    </source>
</reference>
<protein>
    <submittedName>
        <fullName evidence="1">Uncharacterized protein</fullName>
    </submittedName>
</protein>
<dbReference type="Proteomes" id="UP000060699">
    <property type="component" value="Chromosome"/>
</dbReference>
<proteinExistence type="predicted"/>
<dbReference type="PATRIC" id="fig|76731.3.peg.2280"/>
<sequence>MPLFRTLGDLRAELLARLGMGAMGASGGANGALVNSFLRNGQAQLYALQDWKHLTDFYDITTGAQQNTYDYPTQGTLQASGCSQYQRVLRLETKVNNQFTTLREGITTEMWNTMDTLSQPQRYDRLAQILVYPKADAAYTLRVWFVADLGRFTEDNDRATIDDEMILLHAITNAKAHYRHPDAQIYQGQLNTLLAKIRGQSIGSNGVFRRDDGRTMEPKPAVVGRDVP</sequence>
<dbReference type="RefSeq" id="WP_058934937.1">
    <property type="nucleotide sequence ID" value="NZ_CP013729.1"/>
</dbReference>
<evidence type="ECO:0000313" key="2">
    <source>
        <dbReference type="Proteomes" id="UP000060699"/>
    </source>
</evidence>
<gene>
    <name evidence="1" type="ORF">RD2015_2227</name>
</gene>
<accession>A0A0U3N3C6</accession>
<evidence type="ECO:0000313" key="1">
    <source>
        <dbReference type="EMBL" id="ALV06699.1"/>
    </source>
</evidence>
<dbReference type="Pfam" id="PF24175">
    <property type="entry name" value="SU10_adaptor"/>
    <property type="match status" value="1"/>
</dbReference>
<dbReference type="OrthoDB" id="9152828at2"/>